<feature type="transmembrane region" description="Helical" evidence="6">
    <location>
        <begin position="15"/>
        <end position="40"/>
    </location>
</feature>
<dbReference type="Proteomes" id="UP001159427">
    <property type="component" value="Unassembled WGS sequence"/>
</dbReference>
<evidence type="ECO:0000256" key="1">
    <source>
        <dbReference type="ARBA" id="ARBA00004651"/>
    </source>
</evidence>
<feature type="non-terminal residue" evidence="8">
    <location>
        <position position="1"/>
    </location>
</feature>
<feature type="transmembrane region" description="Helical" evidence="6">
    <location>
        <begin position="89"/>
        <end position="115"/>
    </location>
</feature>
<evidence type="ECO:0000256" key="6">
    <source>
        <dbReference type="SAM" id="Phobius"/>
    </source>
</evidence>
<evidence type="ECO:0000256" key="2">
    <source>
        <dbReference type="ARBA" id="ARBA00022475"/>
    </source>
</evidence>
<feature type="transmembrane region" description="Helical" evidence="6">
    <location>
        <begin position="163"/>
        <end position="186"/>
    </location>
</feature>
<accession>A0ABN8S409</accession>
<evidence type="ECO:0000313" key="9">
    <source>
        <dbReference type="Proteomes" id="UP001159427"/>
    </source>
</evidence>
<reference evidence="8 9" key="1">
    <citation type="submission" date="2022-05" db="EMBL/GenBank/DDBJ databases">
        <authorList>
            <consortium name="Genoscope - CEA"/>
            <person name="William W."/>
        </authorList>
    </citation>
    <scope>NUCLEOTIDE SEQUENCE [LARGE SCALE GENOMIC DNA]</scope>
</reference>
<proteinExistence type="predicted"/>
<dbReference type="SUPFAM" id="SSF81321">
    <property type="entry name" value="Family A G protein-coupled receptor-like"/>
    <property type="match status" value="1"/>
</dbReference>
<feature type="domain" description="G-protein coupled receptors family 1 profile" evidence="7">
    <location>
        <begin position="32"/>
        <end position="276"/>
    </location>
</feature>
<dbReference type="CDD" id="cd00637">
    <property type="entry name" value="7tm_classA_rhodopsin-like"/>
    <property type="match status" value="1"/>
</dbReference>
<name>A0ABN8S409_9CNID</name>
<dbReference type="Gene3D" id="1.20.1070.10">
    <property type="entry name" value="Rhodopsin 7-helix transmembrane proteins"/>
    <property type="match status" value="1"/>
</dbReference>
<feature type="transmembrane region" description="Helical" evidence="6">
    <location>
        <begin position="223"/>
        <end position="246"/>
    </location>
</feature>
<dbReference type="PROSITE" id="PS50262">
    <property type="entry name" value="G_PROTEIN_RECEP_F1_2"/>
    <property type="match status" value="1"/>
</dbReference>
<evidence type="ECO:0000256" key="3">
    <source>
        <dbReference type="ARBA" id="ARBA00022692"/>
    </source>
</evidence>
<feature type="transmembrane region" description="Helical" evidence="6">
    <location>
        <begin position="52"/>
        <end position="69"/>
    </location>
</feature>
<dbReference type="PANTHER" id="PTHR22750">
    <property type="entry name" value="G-PROTEIN COUPLED RECEPTOR"/>
    <property type="match status" value="1"/>
</dbReference>
<keyword evidence="4 6" id="KW-1133">Transmembrane helix</keyword>
<feature type="transmembrane region" description="Helical" evidence="6">
    <location>
        <begin position="252"/>
        <end position="278"/>
    </location>
</feature>
<gene>
    <name evidence="8" type="ORF">PEVE_00015780</name>
</gene>
<comment type="caution">
    <text evidence="8">The sequence shown here is derived from an EMBL/GenBank/DDBJ whole genome shotgun (WGS) entry which is preliminary data.</text>
</comment>
<evidence type="ECO:0000256" key="4">
    <source>
        <dbReference type="ARBA" id="ARBA00022989"/>
    </source>
</evidence>
<dbReference type="InterPro" id="IPR000276">
    <property type="entry name" value="GPCR_Rhodpsn"/>
</dbReference>
<keyword evidence="9" id="KW-1185">Reference proteome</keyword>
<protein>
    <recommendedName>
        <fullName evidence="7">G-protein coupled receptors family 1 profile domain-containing protein</fullName>
    </recommendedName>
</protein>
<evidence type="ECO:0000259" key="7">
    <source>
        <dbReference type="PROSITE" id="PS50262"/>
    </source>
</evidence>
<dbReference type="Pfam" id="PF00001">
    <property type="entry name" value="7tm_1"/>
    <property type="match status" value="1"/>
</dbReference>
<evidence type="ECO:0000256" key="5">
    <source>
        <dbReference type="ARBA" id="ARBA00023136"/>
    </source>
</evidence>
<keyword evidence="3 6" id="KW-0812">Transmembrane</keyword>
<keyword evidence="2" id="KW-1003">Cell membrane</keyword>
<keyword evidence="5 6" id="KW-0472">Membrane</keyword>
<dbReference type="InterPro" id="IPR017452">
    <property type="entry name" value="GPCR_Rhodpsn_7TM"/>
</dbReference>
<dbReference type="PRINTS" id="PR00237">
    <property type="entry name" value="GPCRRHODOPSN"/>
</dbReference>
<evidence type="ECO:0000313" key="8">
    <source>
        <dbReference type="EMBL" id="CAH3184887.1"/>
    </source>
</evidence>
<comment type="subcellular location">
    <subcellularLocation>
        <location evidence="1">Cell membrane</location>
        <topology evidence="1">Multi-pass membrane protein</topology>
    </subcellularLocation>
</comment>
<dbReference type="EMBL" id="CALNXI010002221">
    <property type="protein sequence ID" value="CAH3184887.1"/>
    <property type="molecule type" value="Genomic_DNA"/>
</dbReference>
<organism evidence="8 9">
    <name type="scientific">Porites evermanni</name>
    <dbReference type="NCBI Taxonomy" id="104178"/>
    <lineage>
        <taxon>Eukaryota</taxon>
        <taxon>Metazoa</taxon>
        <taxon>Cnidaria</taxon>
        <taxon>Anthozoa</taxon>
        <taxon>Hexacorallia</taxon>
        <taxon>Scleractinia</taxon>
        <taxon>Fungiina</taxon>
        <taxon>Poritidae</taxon>
        <taxon>Porites</taxon>
    </lineage>
</organism>
<feature type="transmembrane region" description="Helical" evidence="6">
    <location>
        <begin position="136"/>
        <end position="157"/>
    </location>
</feature>
<sequence>TAIINKASSTASGILMFHAGLNVFLSITAALGNLLILVALPRVSSVHPPTKLLYRCLAITDLLVGLILNPLHTIPIVAYLTEVNWKLVLYARTIAFVLSFVLCGVSIFVSTAISVDRLLALLLGFRYRLLVTLWRVRAVVVAFFSLGVSVGLCFLFWNRRIALIISLGLVLISVIISILSYSKIFFGLRQYRVRIQDLIHAEQPRERRAPLNIPLYKKTVSSIVWVQLALVACYAPFVICVVTIRIKRWSGIYAHMVWLFSGTLVYLNSSLNPILYCWKLKGVRQAVKTTIRRFR</sequence>